<dbReference type="GO" id="GO:0003700">
    <property type="term" value="F:DNA-binding transcription factor activity"/>
    <property type="evidence" value="ECO:0007669"/>
    <property type="project" value="InterPro"/>
</dbReference>
<dbReference type="InterPro" id="IPR043128">
    <property type="entry name" value="Rev_trsase/Diguanyl_cyclase"/>
</dbReference>
<feature type="domain" description="GGDEF" evidence="5">
    <location>
        <begin position="117"/>
        <end position="247"/>
    </location>
</feature>
<dbReference type="AlphaFoldDB" id="A0A645EMI7"/>
<dbReference type="PROSITE" id="PS01124">
    <property type="entry name" value="HTH_ARAC_FAMILY_2"/>
    <property type="match status" value="1"/>
</dbReference>
<dbReference type="PROSITE" id="PS50887">
    <property type="entry name" value="GGDEF"/>
    <property type="match status" value="1"/>
</dbReference>
<dbReference type="Gene3D" id="1.10.10.60">
    <property type="entry name" value="Homeodomain-like"/>
    <property type="match status" value="1"/>
</dbReference>
<sequence>MAQASYLSLSHLQGMFSRTFHISVGDYIAKRKLCLAARQLGLTRRSITDIAFEMGYANVESFSRAFKKQFLHSPSVYRRENSLPELYPRLIINEKEGFDMVKRYDLTDISERILQAKGEYVICADIDHMLDINENMGRDAGDAAIARASARIAGSLESGMEYFRIGADHFIILTGSSDPALAEGIAGKIIAQADEEVVWDGEPFRFSITMGIVKIPADISDARETIERSEAAMIAAKKEGRNCYKVM</sequence>
<dbReference type="EMBL" id="VSSQ01049156">
    <property type="protein sequence ID" value="MPN03228.1"/>
    <property type="molecule type" value="Genomic_DNA"/>
</dbReference>
<keyword evidence="1" id="KW-0805">Transcription regulation</keyword>
<name>A0A645EMI7_9ZZZZ</name>
<keyword evidence="2" id="KW-0238">DNA-binding</keyword>
<evidence type="ECO:0000256" key="1">
    <source>
        <dbReference type="ARBA" id="ARBA00023015"/>
    </source>
</evidence>
<dbReference type="SUPFAM" id="SSF55073">
    <property type="entry name" value="Nucleotide cyclase"/>
    <property type="match status" value="1"/>
</dbReference>
<dbReference type="GO" id="GO:0043565">
    <property type="term" value="F:sequence-specific DNA binding"/>
    <property type="evidence" value="ECO:0007669"/>
    <property type="project" value="InterPro"/>
</dbReference>
<proteinExistence type="predicted"/>
<keyword evidence="3" id="KW-0804">Transcription</keyword>
<dbReference type="NCBIfam" id="TIGR00254">
    <property type="entry name" value="GGDEF"/>
    <property type="match status" value="1"/>
</dbReference>
<evidence type="ECO:0000259" key="5">
    <source>
        <dbReference type="PROSITE" id="PS50887"/>
    </source>
</evidence>
<dbReference type="InterPro" id="IPR000160">
    <property type="entry name" value="GGDEF_dom"/>
</dbReference>
<dbReference type="Pfam" id="PF00990">
    <property type="entry name" value="GGDEF"/>
    <property type="match status" value="1"/>
</dbReference>
<dbReference type="Pfam" id="PF12833">
    <property type="entry name" value="HTH_18"/>
    <property type="match status" value="1"/>
</dbReference>
<evidence type="ECO:0000313" key="6">
    <source>
        <dbReference type="EMBL" id="MPN03228.1"/>
    </source>
</evidence>
<dbReference type="SMART" id="SM00342">
    <property type="entry name" value="HTH_ARAC"/>
    <property type="match status" value="1"/>
</dbReference>
<dbReference type="SMART" id="SM00267">
    <property type="entry name" value="GGDEF"/>
    <property type="match status" value="1"/>
</dbReference>
<dbReference type="InterPro" id="IPR020449">
    <property type="entry name" value="Tscrpt_reg_AraC-type_HTH"/>
</dbReference>
<evidence type="ECO:0000256" key="3">
    <source>
        <dbReference type="ARBA" id="ARBA00023163"/>
    </source>
</evidence>
<protein>
    <submittedName>
        <fullName evidence="6">Uncharacterized protein</fullName>
    </submittedName>
</protein>
<comment type="caution">
    <text evidence="6">The sequence shown here is derived from an EMBL/GenBank/DDBJ whole genome shotgun (WGS) entry which is preliminary data.</text>
</comment>
<organism evidence="6">
    <name type="scientific">bioreactor metagenome</name>
    <dbReference type="NCBI Taxonomy" id="1076179"/>
    <lineage>
        <taxon>unclassified sequences</taxon>
        <taxon>metagenomes</taxon>
        <taxon>ecological metagenomes</taxon>
    </lineage>
</organism>
<reference evidence="6" key="1">
    <citation type="submission" date="2019-08" db="EMBL/GenBank/DDBJ databases">
        <authorList>
            <person name="Kucharzyk K."/>
            <person name="Murdoch R.W."/>
            <person name="Higgins S."/>
            <person name="Loffler F."/>
        </authorList>
    </citation>
    <scope>NUCLEOTIDE SEQUENCE</scope>
</reference>
<evidence type="ECO:0000259" key="4">
    <source>
        <dbReference type="PROSITE" id="PS01124"/>
    </source>
</evidence>
<dbReference type="PRINTS" id="PR00032">
    <property type="entry name" value="HTHARAC"/>
</dbReference>
<dbReference type="SUPFAM" id="SSF46689">
    <property type="entry name" value="Homeodomain-like"/>
    <property type="match status" value="1"/>
</dbReference>
<dbReference type="Gene3D" id="3.30.70.270">
    <property type="match status" value="1"/>
</dbReference>
<dbReference type="InterPro" id="IPR009057">
    <property type="entry name" value="Homeodomain-like_sf"/>
</dbReference>
<feature type="domain" description="HTH araC/xylS-type" evidence="4">
    <location>
        <begin position="1"/>
        <end position="80"/>
    </location>
</feature>
<evidence type="ECO:0000256" key="2">
    <source>
        <dbReference type="ARBA" id="ARBA00023125"/>
    </source>
</evidence>
<dbReference type="InterPro" id="IPR050959">
    <property type="entry name" value="MarA-like"/>
</dbReference>
<gene>
    <name evidence="6" type="ORF">SDC9_150454</name>
</gene>
<accession>A0A645EMI7</accession>
<dbReference type="PANTHER" id="PTHR47504:SF5">
    <property type="entry name" value="RIGHT ORIGIN-BINDING PROTEIN"/>
    <property type="match status" value="1"/>
</dbReference>
<dbReference type="PANTHER" id="PTHR47504">
    <property type="entry name" value="RIGHT ORIGIN-BINDING PROTEIN"/>
    <property type="match status" value="1"/>
</dbReference>
<dbReference type="InterPro" id="IPR018060">
    <property type="entry name" value="HTH_AraC"/>
</dbReference>
<dbReference type="InterPro" id="IPR029787">
    <property type="entry name" value="Nucleotide_cyclase"/>
</dbReference>